<evidence type="ECO:0000256" key="1">
    <source>
        <dbReference type="SAM" id="MobiDB-lite"/>
    </source>
</evidence>
<keyword evidence="3" id="KW-1185">Reference proteome</keyword>
<accession>A0A8H7SEQ2</accession>
<feature type="region of interest" description="Disordered" evidence="1">
    <location>
        <begin position="54"/>
        <end position="73"/>
    </location>
</feature>
<evidence type="ECO:0000313" key="2">
    <source>
        <dbReference type="EMBL" id="KAG2228959.1"/>
    </source>
</evidence>
<dbReference type="Proteomes" id="UP000613177">
    <property type="component" value="Unassembled WGS sequence"/>
</dbReference>
<name>A0A8H7SEQ2_9FUNG</name>
<sequence length="73" mass="8648">MGGDVRDSRNWEADPKYSMQFWFISHLLVDQSYKDFMDNDDANILQHISVERSTASTRKSFRRSRRNGTSFLK</sequence>
<evidence type="ECO:0000313" key="3">
    <source>
        <dbReference type="Proteomes" id="UP000613177"/>
    </source>
</evidence>
<organism evidence="2 3">
    <name type="scientific">Thamnidium elegans</name>
    <dbReference type="NCBI Taxonomy" id="101142"/>
    <lineage>
        <taxon>Eukaryota</taxon>
        <taxon>Fungi</taxon>
        <taxon>Fungi incertae sedis</taxon>
        <taxon>Mucoromycota</taxon>
        <taxon>Mucoromycotina</taxon>
        <taxon>Mucoromycetes</taxon>
        <taxon>Mucorales</taxon>
        <taxon>Mucorineae</taxon>
        <taxon>Mucoraceae</taxon>
        <taxon>Thamnidium</taxon>
    </lineage>
</organism>
<gene>
    <name evidence="2" type="ORF">INT48_008646</name>
</gene>
<comment type="caution">
    <text evidence="2">The sequence shown here is derived from an EMBL/GenBank/DDBJ whole genome shotgun (WGS) entry which is preliminary data.</text>
</comment>
<proteinExistence type="predicted"/>
<protein>
    <submittedName>
        <fullName evidence="2">Uncharacterized protein</fullName>
    </submittedName>
</protein>
<dbReference type="AlphaFoldDB" id="A0A8H7SEQ2"/>
<reference evidence="2" key="1">
    <citation type="submission" date="2021-01" db="EMBL/GenBank/DDBJ databases">
        <title>Metabolic potential, ecology and presence of endohyphal bacteria is reflected in genomic diversity of Mucoromycotina.</title>
        <authorList>
            <person name="Muszewska A."/>
            <person name="Okrasinska A."/>
            <person name="Steczkiewicz K."/>
            <person name="Drgas O."/>
            <person name="Orlowska M."/>
            <person name="Perlinska-Lenart U."/>
            <person name="Aleksandrzak-Piekarczyk T."/>
            <person name="Szatraj K."/>
            <person name="Zielenkiewicz U."/>
            <person name="Pilsyk S."/>
            <person name="Malc E."/>
            <person name="Mieczkowski P."/>
            <person name="Kruszewska J.S."/>
            <person name="Biernat P."/>
            <person name="Pawlowska J."/>
        </authorList>
    </citation>
    <scope>NUCLEOTIDE SEQUENCE</scope>
    <source>
        <strain evidence="2">WA0000018081</strain>
    </source>
</reference>
<dbReference type="EMBL" id="JAEPRE010000330">
    <property type="protein sequence ID" value="KAG2228959.1"/>
    <property type="molecule type" value="Genomic_DNA"/>
</dbReference>